<accession>A0A3R9XTN8</accession>
<gene>
    <name evidence="7" type="primary">mraZ</name>
    <name evidence="9" type="ORF">EIC27_04310</name>
</gene>
<evidence type="ECO:0000313" key="10">
    <source>
        <dbReference type="Proteomes" id="UP000279470"/>
    </source>
</evidence>
<dbReference type="InterPro" id="IPR035642">
    <property type="entry name" value="MraZ_N"/>
</dbReference>
<organism evidence="9 10">
    <name type="scientific">Candidatus Aquarickettsia rohweri</name>
    <dbReference type="NCBI Taxonomy" id="2602574"/>
    <lineage>
        <taxon>Bacteria</taxon>
        <taxon>Pseudomonadati</taxon>
        <taxon>Pseudomonadota</taxon>
        <taxon>Alphaproteobacteria</taxon>
        <taxon>Rickettsiales</taxon>
        <taxon>Candidatus Midichloriaceae</taxon>
        <taxon>Candidatus Aquarickettsia</taxon>
    </lineage>
</organism>
<proteinExistence type="inferred from homology"/>
<dbReference type="Pfam" id="PF02381">
    <property type="entry name" value="MraZ"/>
    <property type="match status" value="2"/>
</dbReference>
<dbReference type="Gene3D" id="3.40.1550.20">
    <property type="entry name" value="Transcriptional regulator MraZ domain"/>
    <property type="match status" value="1"/>
</dbReference>
<dbReference type="AlphaFoldDB" id="A0A3R9XTN8"/>
<sequence>MNRGNTIFLSTYEGKIDDKNRISIPASFRNILEYKASREIYAYSSFLNECIEVCTVERIDKLQNFLENMDLFSEKRDAISTAVLADCVPLQLDSKGRVSLPERLVDFAKFGKKVFFVGKGLTFEIWDKDKFNTYYKKARQIAKENSFSPPKTNTER</sequence>
<evidence type="ECO:0000256" key="6">
    <source>
        <dbReference type="ARBA" id="ARBA00023163"/>
    </source>
</evidence>
<evidence type="ECO:0000313" key="9">
    <source>
        <dbReference type="EMBL" id="RST65292.1"/>
    </source>
</evidence>
<comment type="similarity">
    <text evidence="7">Belongs to the MraZ family.</text>
</comment>
<evidence type="ECO:0000256" key="2">
    <source>
        <dbReference type="ARBA" id="ARBA00022490"/>
    </source>
</evidence>
<name>A0A3R9XTN8_9RICK</name>
<feature type="domain" description="SpoVT-AbrB" evidence="8">
    <location>
        <begin position="87"/>
        <end position="130"/>
    </location>
</feature>
<keyword evidence="10" id="KW-1185">Reference proteome</keyword>
<dbReference type="EMBL" id="RXFM01000054">
    <property type="protein sequence ID" value="RST65292.1"/>
    <property type="molecule type" value="Genomic_DNA"/>
</dbReference>
<protein>
    <recommendedName>
        <fullName evidence="1 7">Transcriptional regulator MraZ</fullName>
    </recommendedName>
</protein>
<dbReference type="SUPFAM" id="SSF89447">
    <property type="entry name" value="AbrB/MazE/MraZ-like"/>
    <property type="match status" value="1"/>
</dbReference>
<feature type="domain" description="SpoVT-AbrB" evidence="8">
    <location>
        <begin position="11"/>
        <end position="58"/>
    </location>
</feature>
<evidence type="ECO:0000256" key="3">
    <source>
        <dbReference type="ARBA" id="ARBA00022737"/>
    </source>
</evidence>
<keyword evidence="4 7" id="KW-0805">Transcription regulation</keyword>
<evidence type="ECO:0000256" key="4">
    <source>
        <dbReference type="ARBA" id="ARBA00023015"/>
    </source>
</evidence>
<dbReference type="InterPro" id="IPR020603">
    <property type="entry name" value="MraZ_dom"/>
</dbReference>
<dbReference type="Proteomes" id="UP000279470">
    <property type="component" value="Unassembled WGS sequence"/>
</dbReference>
<dbReference type="InterPro" id="IPR003444">
    <property type="entry name" value="MraZ"/>
</dbReference>
<dbReference type="InterPro" id="IPR038619">
    <property type="entry name" value="MraZ_sf"/>
</dbReference>
<dbReference type="PANTHER" id="PTHR34701">
    <property type="entry name" value="TRANSCRIPTIONAL REGULATOR MRAZ"/>
    <property type="match status" value="1"/>
</dbReference>
<dbReference type="InterPro" id="IPR007159">
    <property type="entry name" value="SpoVT-AbrB_dom"/>
</dbReference>
<comment type="subcellular location">
    <subcellularLocation>
        <location evidence="7">Cytoplasm</location>
        <location evidence="7">Nucleoid</location>
    </subcellularLocation>
</comment>
<evidence type="ECO:0000256" key="5">
    <source>
        <dbReference type="ARBA" id="ARBA00023125"/>
    </source>
</evidence>
<evidence type="ECO:0000256" key="7">
    <source>
        <dbReference type="HAMAP-Rule" id="MF_01008"/>
    </source>
</evidence>
<dbReference type="CDD" id="cd16320">
    <property type="entry name" value="MraZ_N"/>
    <property type="match status" value="1"/>
</dbReference>
<dbReference type="OrthoDB" id="9807753at2"/>
<dbReference type="InterPro" id="IPR035644">
    <property type="entry name" value="MraZ_C"/>
</dbReference>
<keyword evidence="3" id="KW-0677">Repeat</keyword>
<dbReference type="RefSeq" id="WP_126044898.1">
    <property type="nucleotide sequence ID" value="NZ_RXFM01000054.1"/>
</dbReference>
<dbReference type="GO" id="GO:2000143">
    <property type="term" value="P:negative regulation of DNA-templated transcription initiation"/>
    <property type="evidence" value="ECO:0007669"/>
    <property type="project" value="TreeGrafter"/>
</dbReference>
<comment type="subunit">
    <text evidence="7">Forms oligomers.</text>
</comment>
<dbReference type="GO" id="GO:0000976">
    <property type="term" value="F:transcription cis-regulatory region binding"/>
    <property type="evidence" value="ECO:0007669"/>
    <property type="project" value="TreeGrafter"/>
</dbReference>
<dbReference type="InterPro" id="IPR037914">
    <property type="entry name" value="SpoVT-AbrB_sf"/>
</dbReference>
<keyword evidence="6 7" id="KW-0804">Transcription</keyword>
<dbReference type="HAMAP" id="MF_01008">
    <property type="entry name" value="MraZ"/>
    <property type="match status" value="1"/>
</dbReference>
<dbReference type="CDD" id="cd16321">
    <property type="entry name" value="MraZ_C"/>
    <property type="match status" value="1"/>
</dbReference>
<dbReference type="GO" id="GO:0003700">
    <property type="term" value="F:DNA-binding transcription factor activity"/>
    <property type="evidence" value="ECO:0007669"/>
    <property type="project" value="UniProtKB-UniRule"/>
</dbReference>
<dbReference type="GO" id="GO:0009295">
    <property type="term" value="C:nucleoid"/>
    <property type="evidence" value="ECO:0007669"/>
    <property type="project" value="UniProtKB-SubCell"/>
</dbReference>
<keyword evidence="5 7" id="KW-0238">DNA-binding</keyword>
<dbReference type="PANTHER" id="PTHR34701:SF1">
    <property type="entry name" value="TRANSCRIPTIONAL REGULATOR MRAZ"/>
    <property type="match status" value="1"/>
</dbReference>
<reference evidence="10" key="1">
    <citation type="submission" date="2018-11" db="EMBL/GenBank/DDBJ databases">
        <title>Phylogenetic, genomic, and biogeographic characterization of a novel and ubiquitous marine invertebrate-associated Rickettsiales parasite, Candidatus Marinoinvertebrata rohwerii, gen. nov., sp. nov.</title>
        <authorList>
            <person name="Klinges J.G."/>
            <person name="Rosales S.M."/>
            <person name="Mcminds R."/>
            <person name="Shaver E.C."/>
            <person name="Shantz A."/>
            <person name="Peters E.C."/>
            <person name="Burkepile D.E."/>
            <person name="Silliman B.R."/>
            <person name="Vega Thurber R.L."/>
        </authorList>
    </citation>
    <scope>NUCLEOTIDE SEQUENCE [LARGE SCALE GENOMIC DNA]</scope>
    <source>
        <strain evidence="10">a_cerv_44</strain>
    </source>
</reference>
<keyword evidence="2 7" id="KW-0963">Cytoplasm</keyword>
<evidence type="ECO:0000256" key="1">
    <source>
        <dbReference type="ARBA" id="ARBA00013860"/>
    </source>
</evidence>
<comment type="caution">
    <text evidence="9">The sequence shown here is derived from an EMBL/GenBank/DDBJ whole genome shotgun (WGS) entry which is preliminary data.</text>
</comment>
<dbReference type="PROSITE" id="PS51740">
    <property type="entry name" value="SPOVT_ABRB"/>
    <property type="match status" value="2"/>
</dbReference>
<dbReference type="GO" id="GO:0005737">
    <property type="term" value="C:cytoplasm"/>
    <property type="evidence" value="ECO:0007669"/>
    <property type="project" value="UniProtKB-UniRule"/>
</dbReference>
<evidence type="ECO:0000259" key="8">
    <source>
        <dbReference type="PROSITE" id="PS51740"/>
    </source>
</evidence>